<dbReference type="PANTHER" id="PTHR46796:SF15">
    <property type="entry name" value="BLL1074 PROTEIN"/>
    <property type="match status" value="1"/>
</dbReference>
<dbReference type="SMART" id="SM00342">
    <property type="entry name" value="HTH_ARAC"/>
    <property type="match status" value="1"/>
</dbReference>
<keyword evidence="1" id="KW-0805">Transcription regulation</keyword>
<dbReference type="AlphaFoldDB" id="A0A1E5Q2L7"/>
<dbReference type="PANTHER" id="PTHR46796">
    <property type="entry name" value="HTH-TYPE TRANSCRIPTIONAL ACTIVATOR RHAS-RELATED"/>
    <property type="match status" value="1"/>
</dbReference>
<dbReference type="PROSITE" id="PS01124">
    <property type="entry name" value="HTH_ARAC_FAMILY_2"/>
    <property type="match status" value="1"/>
</dbReference>
<dbReference type="Pfam" id="PF12833">
    <property type="entry name" value="HTH_18"/>
    <property type="match status" value="1"/>
</dbReference>
<evidence type="ECO:0000256" key="3">
    <source>
        <dbReference type="ARBA" id="ARBA00023163"/>
    </source>
</evidence>
<gene>
    <name evidence="6" type="ORF">BGK67_31420</name>
</gene>
<dbReference type="Proteomes" id="UP000095705">
    <property type="component" value="Unassembled WGS sequence"/>
</dbReference>
<evidence type="ECO:0000256" key="2">
    <source>
        <dbReference type="ARBA" id="ARBA00023125"/>
    </source>
</evidence>
<name>A0A1E5Q2L7_9ACTN</name>
<evidence type="ECO:0000313" key="6">
    <source>
        <dbReference type="EMBL" id="OEJ36108.1"/>
    </source>
</evidence>
<keyword evidence="2" id="KW-0238">DNA-binding</keyword>
<keyword evidence="7" id="KW-1185">Reference proteome</keyword>
<dbReference type="InterPro" id="IPR009057">
    <property type="entry name" value="Homeodomain-like_sf"/>
</dbReference>
<dbReference type="STRING" id="36818.BGK67_31420"/>
<feature type="compositionally biased region" description="Polar residues" evidence="4">
    <location>
        <begin position="271"/>
        <end position="280"/>
    </location>
</feature>
<evidence type="ECO:0000256" key="1">
    <source>
        <dbReference type="ARBA" id="ARBA00023015"/>
    </source>
</evidence>
<dbReference type="Gene3D" id="1.10.10.60">
    <property type="entry name" value="Homeodomain-like"/>
    <property type="match status" value="1"/>
</dbReference>
<protein>
    <recommendedName>
        <fullName evidence="5">HTH araC/xylS-type domain-containing protein</fullName>
    </recommendedName>
</protein>
<feature type="domain" description="HTH araC/xylS-type" evidence="5">
    <location>
        <begin position="172"/>
        <end position="273"/>
    </location>
</feature>
<organism evidence="6 7">
    <name type="scientific">Streptomyces subrutilus</name>
    <dbReference type="NCBI Taxonomy" id="36818"/>
    <lineage>
        <taxon>Bacteria</taxon>
        <taxon>Bacillati</taxon>
        <taxon>Actinomycetota</taxon>
        <taxon>Actinomycetes</taxon>
        <taxon>Kitasatosporales</taxon>
        <taxon>Streptomycetaceae</taxon>
        <taxon>Streptomyces</taxon>
    </lineage>
</organism>
<keyword evidence="3" id="KW-0804">Transcription</keyword>
<dbReference type="SUPFAM" id="SSF46689">
    <property type="entry name" value="Homeodomain-like"/>
    <property type="match status" value="1"/>
</dbReference>
<reference evidence="6 7" key="1">
    <citation type="submission" date="2016-08" db="EMBL/GenBank/DDBJ databases">
        <title>The complete genome of Streptomyces subrutilus 10-1-1.</title>
        <authorList>
            <person name="Chen X."/>
        </authorList>
    </citation>
    <scope>NUCLEOTIDE SEQUENCE [LARGE SCALE GENOMIC DNA]</scope>
    <source>
        <strain evidence="6 7">10-1-1</strain>
    </source>
</reference>
<evidence type="ECO:0000259" key="5">
    <source>
        <dbReference type="PROSITE" id="PS01124"/>
    </source>
</evidence>
<dbReference type="EMBL" id="MEHK01000001">
    <property type="protein sequence ID" value="OEJ36108.1"/>
    <property type="molecule type" value="Genomic_DNA"/>
</dbReference>
<evidence type="ECO:0000256" key="4">
    <source>
        <dbReference type="SAM" id="MobiDB-lite"/>
    </source>
</evidence>
<dbReference type="GO" id="GO:0003700">
    <property type="term" value="F:DNA-binding transcription factor activity"/>
    <property type="evidence" value="ECO:0007669"/>
    <property type="project" value="InterPro"/>
</dbReference>
<proteinExistence type="predicted"/>
<dbReference type="InterPro" id="IPR018060">
    <property type="entry name" value="HTH_AraC"/>
</dbReference>
<comment type="caution">
    <text evidence="6">The sequence shown here is derived from an EMBL/GenBank/DDBJ whole genome shotgun (WGS) entry which is preliminary data.</text>
</comment>
<sequence length="291" mass="31859">MLVVEGFPESTGIVQRHVRGAPDRLRAHVGKYVGFRLQSVPPQRRLSVPAATVTLFLGWGDPLHVMDPRDRQQRGTGWEAMAVGLHSHAMTSEISGTANGVQVEFTPLGAYCVLGLPLRHLADRVVHPDEILGRQWVSRLTERLARTPDWAGRCAILDNAITARLAHSHTPSPVVLEAWQRLRETGGQVTVGELADLTGRSRRRLEILFGEQIGLPPKTLARVLRFQNAITLPSAPGRSLAETAALGGYYDQAHFNREFRALTGLTPTQFGKLSSTTTEPTHGPLTSVLTT</sequence>
<dbReference type="InterPro" id="IPR050204">
    <property type="entry name" value="AraC_XylS_family_regulators"/>
</dbReference>
<feature type="region of interest" description="Disordered" evidence="4">
    <location>
        <begin position="271"/>
        <end position="291"/>
    </location>
</feature>
<accession>A0A1E5Q2L7</accession>
<evidence type="ECO:0000313" key="7">
    <source>
        <dbReference type="Proteomes" id="UP000095705"/>
    </source>
</evidence>
<dbReference type="GO" id="GO:0043565">
    <property type="term" value="F:sequence-specific DNA binding"/>
    <property type="evidence" value="ECO:0007669"/>
    <property type="project" value="InterPro"/>
</dbReference>